<feature type="compositionally biased region" description="Polar residues" evidence="4">
    <location>
        <begin position="66"/>
        <end position="80"/>
    </location>
</feature>
<feature type="coiled-coil region" evidence="3">
    <location>
        <begin position="439"/>
        <end position="473"/>
    </location>
</feature>
<feature type="coiled-coil region" evidence="3">
    <location>
        <begin position="506"/>
        <end position="533"/>
    </location>
</feature>
<accession>A0AAP0NYL3</accession>
<evidence type="ECO:0000313" key="6">
    <source>
        <dbReference type="EMBL" id="KAK9124777.1"/>
    </source>
</evidence>
<dbReference type="GO" id="GO:0005774">
    <property type="term" value="C:vacuolar membrane"/>
    <property type="evidence" value="ECO:0007669"/>
    <property type="project" value="TreeGrafter"/>
</dbReference>
<organism evidence="6 7">
    <name type="scientific">Stephania japonica</name>
    <dbReference type="NCBI Taxonomy" id="461633"/>
    <lineage>
        <taxon>Eukaryota</taxon>
        <taxon>Viridiplantae</taxon>
        <taxon>Streptophyta</taxon>
        <taxon>Embryophyta</taxon>
        <taxon>Tracheophyta</taxon>
        <taxon>Spermatophyta</taxon>
        <taxon>Magnoliopsida</taxon>
        <taxon>Ranunculales</taxon>
        <taxon>Menispermaceae</taxon>
        <taxon>Menispermoideae</taxon>
        <taxon>Cissampelideae</taxon>
        <taxon>Stephania</taxon>
    </lineage>
</organism>
<protein>
    <recommendedName>
        <fullName evidence="5">NAB domain-containing protein</fullName>
    </recommendedName>
</protein>
<gene>
    <name evidence="6" type="ORF">Sjap_014379</name>
</gene>
<feature type="domain" description="NAB" evidence="5">
    <location>
        <begin position="1"/>
        <end position="58"/>
    </location>
</feature>
<comment type="caution">
    <text evidence="6">The sequence shown here is derived from an EMBL/GenBank/DDBJ whole genome shotgun (WGS) entry which is preliminary data.</text>
</comment>
<dbReference type="PANTHER" id="PTHR32258:SF3">
    <property type="entry name" value="PROTEIN NETWORKED 4A"/>
    <property type="match status" value="1"/>
</dbReference>
<feature type="coiled-coil region" evidence="3">
    <location>
        <begin position="562"/>
        <end position="596"/>
    </location>
</feature>
<dbReference type="PANTHER" id="PTHR32258">
    <property type="entry name" value="PROTEIN NETWORKED 4A"/>
    <property type="match status" value="1"/>
</dbReference>
<keyword evidence="1 3" id="KW-0175">Coiled coil</keyword>
<evidence type="ECO:0000256" key="1">
    <source>
        <dbReference type="ARBA" id="ARBA00023054"/>
    </source>
</evidence>
<name>A0AAP0NYL3_9MAGN</name>
<evidence type="ECO:0000256" key="4">
    <source>
        <dbReference type="SAM" id="MobiDB-lite"/>
    </source>
</evidence>
<dbReference type="InterPro" id="IPR051861">
    <property type="entry name" value="NET_actin-binding_domain"/>
</dbReference>
<evidence type="ECO:0000256" key="3">
    <source>
        <dbReference type="SAM" id="Coils"/>
    </source>
</evidence>
<evidence type="ECO:0000256" key="2">
    <source>
        <dbReference type="ARBA" id="ARBA00038006"/>
    </source>
</evidence>
<reference evidence="6 7" key="1">
    <citation type="submission" date="2024-01" db="EMBL/GenBank/DDBJ databases">
        <title>Genome assemblies of Stephania.</title>
        <authorList>
            <person name="Yang L."/>
        </authorList>
    </citation>
    <scope>NUCLEOTIDE SEQUENCE [LARGE SCALE GENOMIC DNA]</scope>
    <source>
        <strain evidence="6">QJT</strain>
        <tissue evidence="6">Leaf</tissue>
    </source>
</reference>
<evidence type="ECO:0000313" key="7">
    <source>
        <dbReference type="Proteomes" id="UP001417504"/>
    </source>
</evidence>
<feature type="region of interest" description="Disordered" evidence="4">
    <location>
        <begin position="62"/>
        <end position="93"/>
    </location>
</feature>
<dbReference type="PROSITE" id="PS51774">
    <property type="entry name" value="NAB"/>
    <property type="match status" value="1"/>
</dbReference>
<dbReference type="Proteomes" id="UP001417504">
    <property type="component" value="Unassembled WGS sequence"/>
</dbReference>
<dbReference type="AlphaFoldDB" id="A0AAP0NYL3"/>
<keyword evidence="7" id="KW-1185">Reference proteome</keyword>
<feature type="coiled-coil region" evidence="3">
    <location>
        <begin position="358"/>
        <end position="406"/>
    </location>
</feature>
<feature type="compositionally biased region" description="Low complexity" evidence="4">
    <location>
        <begin position="123"/>
        <end position="135"/>
    </location>
</feature>
<feature type="coiled-coil region" evidence="3">
    <location>
        <begin position="162"/>
        <end position="299"/>
    </location>
</feature>
<dbReference type="EMBL" id="JBBNAE010000005">
    <property type="protein sequence ID" value="KAK9124777.1"/>
    <property type="molecule type" value="Genomic_DNA"/>
</dbReference>
<sequence>MDRSVKRMLKLIEEEGDSFAKKADMYYQRRPELISHVEQFYRMYRSLAERYDNLTGELRKNMGSDLESQGSGVSDSNSEIATPLALDRKPSRRRSSAIRAAGFDVFLGSGGGSSDLSRKESDGSSSSSSSSSDSESSSKHNDFGQLANGEGEGEGEGLRLRTIELEVEIRELKEKLRAAEEDNSSVSSRLSGIGNMGGVAWYQEELKVANERLALSEEEISRLKHKLETNDSSEIIHNLHAQLESAEKEITLHLTELKVKDDQVFGLKERIIGMEGIIKDEHEDKIKALEQELSIITRTKVESDSELCDQLVSLPGNSRNGDVILEAKRDGMTDVDADITSQDRKAMEEELRIRNDKLLQAGEEIAKLKLELEKKKIQLESAEQEIKKRESELEHERTQVVELQERMMWLESDIVDRDHEIGQLKSAIFEAHQYFCVEKSQLEKVVSGLSESIKSLEARVEEWELRGRYLEEEMKRERASRGEMEMEMEMEMESLKSGMEERSKCIEELNKSLDALKIKYDMLMSERDELRARVTTLATELGTKDDHLHRLHLEHVELISGCEEASKLAERLGSKVKELEEEVETQRVLISDGAEEKREAIRQLCFSLEHYRNGYHQLRQAFQLYKRPAVFAS</sequence>
<dbReference type="GO" id="GO:0003779">
    <property type="term" value="F:actin binding"/>
    <property type="evidence" value="ECO:0007669"/>
    <property type="project" value="InterPro"/>
</dbReference>
<dbReference type="Pfam" id="PF07765">
    <property type="entry name" value="KIP1"/>
    <property type="match status" value="1"/>
</dbReference>
<proteinExistence type="inferred from homology"/>
<dbReference type="InterPro" id="IPR011684">
    <property type="entry name" value="NAB"/>
</dbReference>
<feature type="region of interest" description="Disordered" evidence="4">
    <location>
        <begin position="112"/>
        <end position="159"/>
    </location>
</feature>
<comment type="similarity">
    <text evidence="2">Belongs to the NET family.</text>
</comment>
<evidence type="ECO:0000259" key="5">
    <source>
        <dbReference type="PROSITE" id="PS51774"/>
    </source>
</evidence>